<dbReference type="InterPro" id="IPR044730">
    <property type="entry name" value="RNase_H-like_dom_plant"/>
</dbReference>
<proteinExistence type="predicted"/>
<dbReference type="PANTHER" id="PTHR47723">
    <property type="entry name" value="OS05G0353850 PROTEIN"/>
    <property type="match status" value="1"/>
</dbReference>
<organism evidence="2 3">
    <name type="scientific">Lithocarpus litseifolius</name>
    <dbReference type="NCBI Taxonomy" id="425828"/>
    <lineage>
        <taxon>Eukaryota</taxon>
        <taxon>Viridiplantae</taxon>
        <taxon>Streptophyta</taxon>
        <taxon>Embryophyta</taxon>
        <taxon>Tracheophyta</taxon>
        <taxon>Spermatophyta</taxon>
        <taxon>Magnoliopsida</taxon>
        <taxon>eudicotyledons</taxon>
        <taxon>Gunneridae</taxon>
        <taxon>Pentapetalae</taxon>
        <taxon>rosids</taxon>
        <taxon>fabids</taxon>
        <taxon>Fagales</taxon>
        <taxon>Fagaceae</taxon>
        <taxon>Lithocarpus</taxon>
    </lineage>
</organism>
<dbReference type="InterPro" id="IPR012337">
    <property type="entry name" value="RNaseH-like_sf"/>
</dbReference>
<dbReference type="InterPro" id="IPR036397">
    <property type="entry name" value="RNaseH_sf"/>
</dbReference>
<dbReference type="Proteomes" id="UP001459277">
    <property type="component" value="Unassembled WGS sequence"/>
</dbReference>
<evidence type="ECO:0000259" key="1">
    <source>
        <dbReference type="Pfam" id="PF13456"/>
    </source>
</evidence>
<protein>
    <recommendedName>
        <fullName evidence="1">RNase H type-1 domain-containing protein</fullName>
    </recommendedName>
</protein>
<dbReference type="SUPFAM" id="SSF53098">
    <property type="entry name" value="Ribonuclease H-like"/>
    <property type="match status" value="1"/>
</dbReference>
<keyword evidence="3" id="KW-1185">Reference proteome</keyword>
<dbReference type="GO" id="GO:0004523">
    <property type="term" value="F:RNA-DNA hybrid ribonuclease activity"/>
    <property type="evidence" value="ECO:0007669"/>
    <property type="project" value="InterPro"/>
</dbReference>
<comment type="caution">
    <text evidence="2">The sequence shown here is derived from an EMBL/GenBank/DDBJ whole genome shotgun (WGS) entry which is preliminary data.</text>
</comment>
<gene>
    <name evidence="2" type="ORF">SO802_009479</name>
</gene>
<feature type="domain" description="RNase H type-1" evidence="1">
    <location>
        <begin position="55"/>
        <end position="175"/>
    </location>
</feature>
<dbReference type="InterPro" id="IPR053151">
    <property type="entry name" value="RNase_H-like"/>
</dbReference>
<dbReference type="PANTHER" id="PTHR47723:SF19">
    <property type="entry name" value="POLYNUCLEOTIDYL TRANSFERASE, RIBONUCLEASE H-LIKE SUPERFAMILY PROTEIN"/>
    <property type="match status" value="1"/>
</dbReference>
<accession>A0AAW2DC21</accession>
<name>A0AAW2DC21_9ROSI</name>
<dbReference type="EMBL" id="JAZDWU010000003">
    <property type="protein sequence ID" value="KAL0007977.1"/>
    <property type="molecule type" value="Genomic_DNA"/>
</dbReference>
<reference evidence="2 3" key="1">
    <citation type="submission" date="2024-01" db="EMBL/GenBank/DDBJ databases">
        <title>A telomere-to-telomere, gap-free genome of sweet tea (Lithocarpus litseifolius).</title>
        <authorList>
            <person name="Zhou J."/>
        </authorList>
    </citation>
    <scope>NUCLEOTIDE SEQUENCE [LARGE SCALE GENOMIC DNA]</scope>
    <source>
        <strain evidence="2">Zhou-2022a</strain>
        <tissue evidence="2">Leaf</tissue>
    </source>
</reference>
<sequence length="217" mass="24467">MVVFNRKGQNQNLSKEIMNQTLEFFYCVHSPRNPSHKALRAIRWERHPAGWKKLNTDGSCLGGSDRAGCGGLVRDEHDNWVGGFTRHIGSTNSFIAELWGLREGLLLRCNLNIDSLVVELDAQAVVEVFKNAAYVNNVIFPLLDDCRHLTACFHRIHFNHCYRQANRCADLLARMGAIQDVDFISFSSPLVDICNAFEDDFNGVLSNRMCPVLDGIV</sequence>
<dbReference type="GO" id="GO:0003676">
    <property type="term" value="F:nucleic acid binding"/>
    <property type="evidence" value="ECO:0007669"/>
    <property type="project" value="InterPro"/>
</dbReference>
<dbReference type="AlphaFoldDB" id="A0AAW2DC21"/>
<dbReference type="InterPro" id="IPR002156">
    <property type="entry name" value="RNaseH_domain"/>
</dbReference>
<dbReference type="CDD" id="cd06222">
    <property type="entry name" value="RNase_H_like"/>
    <property type="match status" value="1"/>
</dbReference>
<dbReference type="Pfam" id="PF13456">
    <property type="entry name" value="RVT_3"/>
    <property type="match status" value="1"/>
</dbReference>
<evidence type="ECO:0000313" key="3">
    <source>
        <dbReference type="Proteomes" id="UP001459277"/>
    </source>
</evidence>
<evidence type="ECO:0000313" key="2">
    <source>
        <dbReference type="EMBL" id="KAL0007977.1"/>
    </source>
</evidence>
<dbReference type="Gene3D" id="3.30.420.10">
    <property type="entry name" value="Ribonuclease H-like superfamily/Ribonuclease H"/>
    <property type="match status" value="1"/>
</dbReference>